<keyword evidence="1" id="KW-0472">Membrane</keyword>
<evidence type="ECO:0000313" key="3">
    <source>
        <dbReference type="Proteomes" id="UP001195483"/>
    </source>
</evidence>
<comment type="caution">
    <text evidence="2">The sequence shown here is derived from an EMBL/GenBank/DDBJ whole genome shotgun (WGS) entry which is preliminary data.</text>
</comment>
<accession>A0AAE0W859</accession>
<dbReference type="Proteomes" id="UP001195483">
    <property type="component" value="Unassembled WGS sequence"/>
</dbReference>
<keyword evidence="3" id="KW-1185">Reference proteome</keyword>
<keyword evidence="1" id="KW-1133">Transmembrane helix</keyword>
<evidence type="ECO:0000313" key="2">
    <source>
        <dbReference type="EMBL" id="KAK3605026.1"/>
    </source>
</evidence>
<gene>
    <name evidence="2" type="ORF">CHS0354_000691</name>
</gene>
<dbReference type="EMBL" id="JAEAOA010000085">
    <property type="protein sequence ID" value="KAK3605026.1"/>
    <property type="molecule type" value="Genomic_DNA"/>
</dbReference>
<evidence type="ECO:0000256" key="1">
    <source>
        <dbReference type="SAM" id="Phobius"/>
    </source>
</evidence>
<dbReference type="AlphaFoldDB" id="A0AAE0W859"/>
<protein>
    <submittedName>
        <fullName evidence="2">Uncharacterized protein</fullName>
    </submittedName>
</protein>
<sequence>MQTKHSSLFTTNYITFDDAKRYNLQTIDSVASIVKYFKEQGRKVFVIGVSYGAFLTQMFFWEAFSDGKQGSYDSNGENPTLQSTLQGTARERNMARLAAGVGYNRFTQRFANVDLSNVTYVYGTADEQLGKLTTKEVDFLKSKNANVIVSPLDHQPTFVQYVDDGCEKAFGIKIKTFDRGFTDEYRNLVYISNANGNTNENADTVILKVQGGPEGVPVTELETTALEKLMEGQKSLNNMLRLNLKQVQIQDPSKFNTSDITFDQAKQYSLDNVALLDKVVKYFKNQGRFVYLISEGYGASMILELISQKGTSVANGYIVFATRLDMNDVFWQGLSEGKSGTFTNIVTNGDTKSFTPVVTPVVGDQSEAILRRNINRLAAGLWYFRFSQKIKAILENASTNRILNSFFAYGLTDMYVGSLTDDEDKVMSDQFLYSLSAEEGSQSDLTNMYLTLTLKDAFKIKPKE</sequence>
<feature type="transmembrane region" description="Helical" evidence="1">
    <location>
        <begin position="44"/>
        <end position="64"/>
    </location>
</feature>
<keyword evidence="1" id="KW-0812">Transmembrane</keyword>
<proteinExistence type="predicted"/>
<organism evidence="2 3">
    <name type="scientific">Potamilus streckersoni</name>
    <dbReference type="NCBI Taxonomy" id="2493646"/>
    <lineage>
        <taxon>Eukaryota</taxon>
        <taxon>Metazoa</taxon>
        <taxon>Spiralia</taxon>
        <taxon>Lophotrochozoa</taxon>
        <taxon>Mollusca</taxon>
        <taxon>Bivalvia</taxon>
        <taxon>Autobranchia</taxon>
        <taxon>Heteroconchia</taxon>
        <taxon>Palaeoheterodonta</taxon>
        <taxon>Unionida</taxon>
        <taxon>Unionoidea</taxon>
        <taxon>Unionidae</taxon>
        <taxon>Ambleminae</taxon>
        <taxon>Lampsilini</taxon>
        <taxon>Potamilus</taxon>
    </lineage>
</organism>
<reference evidence="2" key="3">
    <citation type="submission" date="2023-05" db="EMBL/GenBank/DDBJ databases">
        <authorList>
            <person name="Smith C.H."/>
        </authorList>
    </citation>
    <scope>NUCLEOTIDE SEQUENCE</scope>
    <source>
        <strain evidence="2">CHS0354</strain>
        <tissue evidence="2">Mantle</tissue>
    </source>
</reference>
<name>A0AAE0W859_9BIVA</name>
<reference evidence="2" key="1">
    <citation type="journal article" date="2021" name="Genome Biol. Evol.">
        <title>A High-Quality Reference Genome for a Parasitic Bivalve with Doubly Uniparental Inheritance (Bivalvia: Unionida).</title>
        <authorList>
            <person name="Smith C.H."/>
        </authorList>
    </citation>
    <scope>NUCLEOTIDE SEQUENCE</scope>
    <source>
        <strain evidence="2">CHS0354</strain>
    </source>
</reference>
<reference evidence="2" key="2">
    <citation type="journal article" date="2021" name="Genome Biol. Evol.">
        <title>Developing a high-quality reference genome for a parasitic bivalve with doubly uniparental inheritance (Bivalvia: Unionida).</title>
        <authorList>
            <person name="Smith C.H."/>
        </authorList>
    </citation>
    <scope>NUCLEOTIDE SEQUENCE</scope>
    <source>
        <strain evidence="2">CHS0354</strain>
        <tissue evidence="2">Mantle</tissue>
    </source>
</reference>